<name>A0A514D605_9VIRU</name>
<protein>
    <submittedName>
        <fullName evidence="1">Uncharacterized protein</fullName>
    </submittedName>
</protein>
<accession>A0A514D605</accession>
<evidence type="ECO:0000313" key="1">
    <source>
        <dbReference type="EMBL" id="QDH89058.1"/>
    </source>
</evidence>
<dbReference type="EMBL" id="MN034569">
    <property type="protein sequence ID" value="QDH89058.1"/>
    <property type="molecule type" value="Genomic_RNA"/>
</dbReference>
<gene>
    <name evidence="1" type="ORF">H1Bulk30192_000002</name>
</gene>
<sequence>MSLGTSQTLSKDSATDVDTNTVVYDLQAADAGQSSFSVAGITPPSAKLMSVSHQTGKSGEARHLVRLDRTEVDAFGVPATVSTYVVQVRPPNSALTNAICIEEVNRLVDFIIEGGTNANWTKILNNEC</sequence>
<organism evidence="1">
    <name type="scientific">Leviviridae sp</name>
    <dbReference type="NCBI Taxonomy" id="2027243"/>
    <lineage>
        <taxon>Viruses</taxon>
        <taxon>Riboviria</taxon>
        <taxon>Orthornavirae</taxon>
        <taxon>Lenarviricota</taxon>
        <taxon>Leviviricetes</taxon>
        <taxon>Norzivirales</taxon>
        <taxon>Fiersviridae</taxon>
    </lineage>
</organism>
<reference evidence="1" key="1">
    <citation type="submission" date="2019-05" db="EMBL/GenBank/DDBJ databases">
        <title>Metatranscriptomic reconstruction reveals RNA viruses with the potential to shape carbon cycling in soil.</title>
        <authorList>
            <person name="Starr E.P."/>
            <person name="Nuccio E."/>
            <person name="Pett-Ridge J."/>
            <person name="Banfield J.F."/>
            <person name="Firestone M.K."/>
        </authorList>
    </citation>
    <scope>NUCLEOTIDE SEQUENCE</scope>
    <source>
        <strain evidence="1">H1_Bulk_30_scaffold_192</strain>
    </source>
</reference>
<proteinExistence type="predicted"/>